<dbReference type="Proteomes" id="UP000193588">
    <property type="component" value="Unassembled WGS sequence"/>
</dbReference>
<dbReference type="RefSeq" id="WP_085637747.1">
    <property type="nucleotide sequence ID" value="NZ_JARXOD010000005.1"/>
</dbReference>
<dbReference type="Gene3D" id="3.30.870.10">
    <property type="entry name" value="Endonuclease Chain A"/>
    <property type="match status" value="1"/>
</dbReference>
<dbReference type="PROSITE" id="PS51192">
    <property type="entry name" value="HELICASE_ATP_BIND_1"/>
    <property type="match status" value="1"/>
</dbReference>
<comment type="caution">
    <text evidence="3">The sequence shown here is derived from an EMBL/GenBank/DDBJ whole genome shotgun (WGS) entry which is preliminary data.</text>
</comment>
<dbReference type="GO" id="GO:0005829">
    <property type="term" value="C:cytosol"/>
    <property type="evidence" value="ECO:0007669"/>
    <property type="project" value="TreeGrafter"/>
</dbReference>
<dbReference type="InterPro" id="IPR014001">
    <property type="entry name" value="Helicase_ATP-bd"/>
</dbReference>
<dbReference type="SUPFAM" id="SSF52540">
    <property type="entry name" value="P-loop containing nucleoside triphosphate hydrolases"/>
    <property type="match status" value="1"/>
</dbReference>
<evidence type="ECO:0000313" key="3">
    <source>
        <dbReference type="EMBL" id="OSP90082.1"/>
    </source>
</evidence>
<keyword evidence="3" id="KW-0067">ATP-binding</keyword>
<dbReference type="GO" id="GO:0003677">
    <property type="term" value="F:DNA binding"/>
    <property type="evidence" value="ECO:0007669"/>
    <property type="project" value="InterPro"/>
</dbReference>
<sequence>MATKEELRAGAEFGFIDDGVEAQEHYQPMLLTNQGGDTVLDHLYDELQTTQGFTFAVAFVTEGGLIDIKSTLNDLANRGIRGRLITSNYLDFNQPKVFKELLKLPNVDVRIINENGFHTKAYSFNHGDYTSVIIGSANLTQTALKKNFEWNLRVTSTDQGDITKQIQERLDDLWDQSVPLTEKWIADYSEHYQERKPEFRIDRSFVDNSSEITPNKMQEPALEALDDLRQRGARKGLVVSATGTGKTYLAAFDVKQFNPERMLFVVHREQILKKSIESFKKILGGSDSDYGLLSGTQKNYDAKYLFATVNMVSRPDIMEKLGSDRFDYILIDEAHRVGHNQDSDRETMYQRFMNYFKPEFMLGMTATPERTDGVNVYEYFDYNVAYEISLLDALDSELLAPFHYIGVTDFEKDGEIIDDTTELRRLVSDERVNYLLEKTNYYGYSGPTLHGLIFVSRIDEGEALVKALATRDIAARFISGKNSVEERERAVADLEDGTLAYIVTVDVFNEGVDIPKINQIVMMRPTVSSIIFLQQLGRGLRKIDGKEYVTIIDFIGNYSNNYMIPMAFDKSRSSNKERIRKNIISPAVTGVSTINFEQVARQQILRAVGDAKLDSAARFKDAYNTLKQKIGNKIPMLVDFVRMGSVAIEDVVDKYKNLLAYQLKFETLDAVPNFDSQKVKLLSYLSKEIAVSKRILEIDILGWLIEFGQISDTEIKSRFDDAQYFYDAETLDSVERILNMSYFMKGTAEKYGDLPLIERTNGVWQLTDDFKKVLSDNTFKTYVSDAITAGRLNLLQNFDPSVRFQIGQKYLRTDVIKMLDWDKEQTGQNVGGYMKRPDDKFLPAFITLDKTDNYVNLVAYEDGFINRDTMVWFSKNQRTLKSPTEKLISESNEFGFIQMFVKKSGVVAADGKDFYYLGSAKVLSAEQETKRDAKDKETTLIKFEIRLEHPVNQSLYRALTE</sequence>
<evidence type="ECO:0000259" key="1">
    <source>
        <dbReference type="PROSITE" id="PS51192"/>
    </source>
</evidence>
<evidence type="ECO:0000313" key="4">
    <source>
        <dbReference type="Proteomes" id="UP000193588"/>
    </source>
</evidence>
<dbReference type="REBASE" id="204409">
    <property type="entry name" value="Wci103ORF3080P"/>
</dbReference>
<feature type="domain" description="Helicase C-terminal" evidence="2">
    <location>
        <begin position="427"/>
        <end position="583"/>
    </location>
</feature>
<dbReference type="GO" id="GO:0016787">
    <property type="term" value="F:hydrolase activity"/>
    <property type="evidence" value="ECO:0007669"/>
    <property type="project" value="InterPro"/>
</dbReference>
<dbReference type="InterPro" id="IPR021835">
    <property type="entry name" value="DUF3427"/>
</dbReference>
<dbReference type="GO" id="GO:0004386">
    <property type="term" value="F:helicase activity"/>
    <property type="evidence" value="ECO:0007669"/>
    <property type="project" value="UniProtKB-KW"/>
</dbReference>
<dbReference type="EMBL" id="NDXJ01000004">
    <property type="protein sequence ID" value="OSP90082.1"/>
    <property type="molecule type" value="Genomic_DNA"/>
</dbReference>
<dbReference type="InterPro" id="IPR006935">
    <property type="entry name" value="Helicase/UvrB_N"/>
</dbReference>
<dbReference type="Pfam" id="PF04851">
    <property type="entry name" value="ResIII"/>
    <property type="match status" value="1"/>
</dbReference>
<dbReference type="InterPro" id="IPR050742">
    <property type="entry name" value="Helicase_Restrict-Modif_Enz"/>
</dbReference>
<evidence type="ECO:0000259" key="2">
    <source>
        <dbReference type="PROSITE" id="PS51194"/>
    </source>
</evidence>
<dbReference type="InterPro" id="IPR027417">
    <property type="entry name" value="P-loop_NTPase"/>
</dbReference>
<dbReference type="InterPro" id="IPR058403">
    <property type="entry name" value="DUF8090"/>
</dbReference>
<dbReference type="PANTHER" id="PTHR47396">
    <property type="entry name" value="TYPE I RESTRICTION ENZYME ECOKI R PROTEIN"/>
    <property type="match status" value="1"/>
</dbReference>
<dbReference type="CDD" id="cd18799">
    <property type="entry name" value="SF2_C_EcoAI-like"/>
    <property type="match status" value="1"/>
</dbReference>
<dbReference type="GO" id="GO:0005524">
    <property type="term" value="F:ATP binding"/>
    <property type="evidence" value="ECO:0007669"/>
    <property type="project" value="InterPro"/>
</dbReference>
<dbReference type="AlphaFoldDB" id="A0A1X4JMS4"/>
<dbReference type="Pfam" id="PF26350">
    <property type="entry name" value="DUF8090"/>
    <property type="match status" value="1"/>
</dbReference>
<dbReference type="Gene3D" id="3.40.50.300">
    <property type="entry name" value="P-loop containing nucleotide triphosphate hydrolases"/>
    <property type="match status" value="2"/>
</dbReference>
<keyword evidence="3" id="KW-0547">Nucleotide-binding</keyword>
<feature type="domain" description="Helicase ATP-binding" evidence="1">
    <location>
        <begin position="227"/>
        <end position="386"/>
    </location>
</feature>
<protein>
    <submittedName>
        <fullName evidence="3">DNA helicase</fullName>
    </submittedName>
</protein>
<dbReference type="PANTHER" id="PTHR47396:SF1">
    <property type="entry name" value="ATP-DEPENDENT HELICASE IRC3-RELATED"/>
    <property type="match status" value="1"/>
</dbReference>
<dbReference type="SMART" id="SM00487">
    <property type="entry name" value="DEXDc"/>
    <property type="match status" value="1"/>
</dbReference>
<gene>
    <name evidence="3" type="ORF">B9D04_03080</name>
</gene>
<organism evidence="3 4">
    <name type="scientific">Weissella cibaria</name>
    <dbReference type="NCBI Taxonomy" id="137591"/>
    <lineage>
        <taxon>Bacteria</taxon>
        <taxon>Bacillati</taxon>
        <taxon>Bacillota</taxon>
        <taxon>Bacilli</taxon>
        <taxon>Lactobacillales</taxon>
        <taxon>Lactobacillaceae</taxon>
        <taxon>Weissella</taxon>
    </lineage>
</organism>
<accession>A0A1X4JMS4</accession>
<dbReference type="SMART" id="SM00490">
    <property type="entry name" value="HELICc"/>
    <property type="match status" value="1"/>
</dbReference>
<dbReference type="Pfam" id="PF13091">
    <property type="entry name" value="PLDc_2"/>
    <property type="match status" value="1"/>
</dbReference>
<dbReference type="InterPro" id="IPR001650">
    <property type="entry name" value="Helicase_C-like"/>
</dbReference>
<dbReference type="InterPro" id="IPR025202">
    <property type="entry name" value="PLD-like_dom"/>
</dbReference>
<keyword evidence="3" id="KW-0378">Hydrolase</keyword>
<proteinExistence type="predicted"/>
<dbReference type="SUPFAM" id="SSF56024">
    <property type="entry name" value="Phospholipase D/nuclease"/>
    <property type="match status" value="1"/>
</dbReference>
<keyword evidence="3" id="KW-0347">Helicase</keyword>
<dbReference type="Pfam" id="PF11907">
    <property type="entry name" value="DUF3427"/>
    <property type="match status" value="1"/>
</dbReference>
<dbReference type="Pfam" id="PF00271">
    <property type="entry name" value="Helicase_C"/>
    <property type="match status" value="1"/>
</dbReference>
<dbReference type="CDD" id="cd09204">
    <property type="entry name" value="PLDc_N_DEXD_b2"/>
    <property type="match status" value="1"/>
</dbReference>
<dbReference type="PROSITE" id="PS51194">
    <property type="entry name" value="HELICASE_CTER"/>
    <property type="match status" value="1"/>
</dbReference>
<reference evidence="3 4" key="1">
    <citation type="submission" date="2017-04" db="EMBL/GenBank/DDBJ databases">
        <title>The genome sequence of Weissella cibaria isolated from wild Drosophila.</title>
        <authorList>
            <person name="Ricks N.J."/>
            <person name="Carroll C."/>
            <person name="Walters A."/>
            <person name="Newell P.D."/>
            <person name="Chaston J.M."/>
        </authorList>
    </citation>
    <scope>NUCLEOTIDE SEQUENCE [LARGE SCALE GENOMIC DNA]</scope>
    <source>
        <strain evidence="3 4">DmW_103</strain>
    </source>
</reference>
<name>A0A1X4JMS4_9LACO</name>
<dbReference type="CDD" id="cd18032">
    <property type="entry name" value="DEXHc_RE_I_III_res"/>
    <property type="match status" value="1"/>
</dbReference>